<feature type="compositionally biased region" description="Low complexity" evidence="8">
    <location>
        <begin position="445"/>
        <end position="470"/>
    </location>
</feature>
<keyword evidence="6 7" id="KW-0472">Membrane</keyword>
<dbReference type="EMBL" id="JALKII010000007">
    <property type="protein sequence ID" value="MCK0538313.1"/>
    <property type="molecule type" value="Genomic_DNA"/>
</dbReference>
<dbReference type="PANTHER" id="PTHR30213">
    <property type="entry name" value="INNER MEMBRANE PROTEIN YHJD"/>
    <property type="match status" value="1"/>
</dbReference>
<sequence length="478" mass="52907">MDSTTWHIMRQHLVNAGGTVRDFLGLLGRQFRDDGCRESAAALTYTTLFAIVPVLTVTYSVLAMVPALKERGSVFQDWLLEYFVPSAGNQVQDYLHEFSRQTTNLTLIGGLVLVITAVLLLRTIEHTMNRIWKVAAPRKGLVSLLMYWAVLTLGPLLLGAGLGVTSYLTSVSLVSDTVAYFGGMRLWLALLPVLFTTSLLTLLYVVVPNCHVPFRQGLVGGFVAAVVFEVAKSGFTLFIRHAPNYEVVYGAFAAVPIFLLWLYISWVVVLLGAELVRTLTIFGEYRRNVPRLQALLRVLEVLWRKQQQGRVLRPAQLRRTLIAAGAARWDEYRNLLLDLELVRRTEEGGYVLTRDLRTLTLSELLDMTPWPAESQLRVMAPLRRPWETDLQARCTEAQENMRRPLSLSLETLFNAPGDADPSADASRAAEAPVVVRAGNTASEGSAARENSAASDNSAASEESTESTNTAGRARKVSV</sequence>
<feature type="transmembrane region" description="Helical" evidence="7">
    <location>
        <begin position="186"/>
        <end position="206"/>
    </location>
</feature>
<dbReference type="InterPro" id="IPR023679">
    <property type="entry name" value="UPF0761_bac"/>
</dbReference>
<protein>
    <recommendedName>
        <fullName evidence="7">UPF0761 membrane protein MU846_11385</fullName>
    </recommendedName>
</protein>
<evidence type="ECO:0000313" key="9">
    <source>
        <dbReference type="EMBL" id="MCK0538313.1"/>
    </source>
</evidence>
<organism evidence="9 10">
    <name type="scientific">Alcanivorax quisquiliarum</name>
    <dbReference type="NCBI Taxonomy" id="2933565"/>
    <lineage>
        <taxon>Bacteria</taxon>
        <taxon>Pseudomonadati</taxon>
        <taxon>Pseudomonadota</taxon>
        <taxon>Gammaproteobacteria</taxon>
        <taxon>Oceanospirillales</taxon>
        <taxon>Alcanivoracaceae</taxon>
        <taxon>Alcanivorax</taxon>
    </lineage>
</organism>
<comment type="subcellular location">
    <subcellularLocation>
        <location evidence="1 7">Cell membrane</location>
        <topology evidence="1 7">Multi-pass membrane protein</topology>
    </subcellularLocation>
</comment>
<evidence type="ECO:0000256" key="5">
    <source>
        <dbReference type="ARBA" id="ARBA00022989"/>
    </source>
</evidence>
<evidence type="ECO:0000256" key="1">
    <source>
        <dbReference type="ARBA" id="ARBA00004651"/>
    </source>
</evidence>
<dbReference type="RefSeq" id="WP_246952818.1">
    <property type="nucleotide sequence ID" value="NZ_JALKII010000007.1"/>
</dbReference>
<evidence type="ECO:0000256" key="8">
    <source>
        <dbReference type="SAM" id="MobiDB-lite"/>
    </source>
</evidence>
<dbReference type="HAMAP" id="MF_00672">
    <property type="entry name" value="UPF0761"/>
    <property type="match status" value="1"/>
</dbReference>
<feature type="transmembrane region" description="Helical" evidence="7">
    <location>
        <begin position="251"/>
        <end position="276"/>
    </location>
</feature>
<accession>A0ABT0E8Z8</accession>
<dbReference type="Pfam" id="PF03631">
    <property type="entry name" value="Virul_fac_BrkB"/>
    <property type="match status" value="1"/>
</dbReference>
<proteinExistence type="inferred from homology"/>
<reference evidence="9" key="1">
    <citation type="submission" date="2022-04" db="EMBL/GenBank/DDBJ databases">
        <title>Alcanivorax sp. CY1518 draft genome sequence.</title>
        <authorList>
            <person name="Zhao G."/>
            <person name="An M."/>
        </authorList>
    </citation>
    <scope>NUCLEOTIDE SEQUENCE</scope>
    <source>
        <strain evidence="9">CY1518</strain>
    </source>
</reference>
<keyword evidence="10" id="KW-1185">Reference proteome</keyword>
<gene>
    <name evidence="9" type="ORF">MU846_11385</name>
</gene>
<evidence type="ECO:0000313" key="10">
    <source>
        <dbReference type="Proteomes" id="UP001165524"/>
    </source>
</evidence>
<dbReference type="InterPro" id="IPR017039">
    <property type="entry name" value="Virul_fac_BrkB"/>
</dbReference>
<feature type="region of interest" description="Disordered" evidence="8">
    <location>
        <begin position="412"/>
        <end position="478"/>
    </location>
</feature>
<name>A0ABT0E8Z8_9GAMM</name>
<feature type="compositionally biased region" description="Low complexity" evidence="8">
    <location>
        <begin position="415"/>
        <end position="432"/>
    </location>
</feature>
<comment type="similarity">
    <text evidence="7">Belongs to the UPF0761 family.</text>
</comment>
<feature type="transmembrane region" description="Helical" evidence="7">
    <location>
        <begin position="218"/>
        <end position="239"/>
    </location>
</feature>
<keyword evidence="3" id="KW-0997">Cell inner membrane</keyword>
<dbReference type="Proteomes" id="UP001165524">
    <property type="component" value="Unassembled WGS sequence"/>
</dbReference>
<dbReference type="NCBIfam" id="TIGR00765">
    <property type="entry name" value="yihY_not_rbn"/>
    <property type="match status" value="1"/>
</dbReference>
<evidence type="ECO:0000256" key="7">
    <source>
        <dbReference type="HAMAP-Rule" id="MF_00672"/>
    </source>
</evidence>
<evidence type="ECO:0000256" key="6">
    <source>
        <dbReference type="ARBA" id="ARBA00023136"/>
    </source>
</evidence>
<evidence type="ECO:0000256" key="4">
    <source>
        <dbReference type="ARBA" id="ARBA00022692"/>
    </source>
</evidence>
<keyword evidence="5 7" id="KW-1133">Transmembrane helix</keyword>
<feature type="transmembrane region" description="Helical" evidence="7">
    <location>
        <begin position="105"/>
        <end position="124"/>
    </location>
</feature>
<dbReference type="PANTHER" id="PTHR30213:SF0">
    <property type="entry name" value="UPF0761 MEMBRANE PROTEIN YIHY"/>
    <property type="match status" value="1"/>
</dbReference>
<keyword evidence="4 7" id="KW-0812">Transmembrane</keyword>
<keyword evidence="2 7" id="KW-1003">Cell membrane</keyword>
<comment type="caution">
    <text evidence="9">The sequence shown here is derived from an EMBL/GenBank/DDBJ whole genome shotgun (WGS) entry which is preliminary data.</text>
</comment>
<evidence type="ECO:0000256" key="2">
    <source>
        <dbReference type="ARBA" id="ARBA00022475"/>
    </source>
</evidence>
<feature type="transmembrane region" description="Helical" evidence="7">
    <location>
        <begin position="145"/>
        <end position="166"/>
    </location>
</feature>
<feature type="transmembrane region" description="Helical" evidence="7">
    <location>
        <begin position="42"/>
        <end position="65"/>
    </location>
</feature>
<evidence type="ECO:0000256" key="3">
    <source>
        <dbReference type="ARBA" id="ARBA00022519"/>
    </source>
</evidence>